<dbReference type="Pfam" id="PF01161">
    <property type="entry name" value="PBP"/>
    <property type="match status" value="1"/>
</dbReference>
<dbReference type="InterPro" id="IPR005247">
    <property type="entry name" value="YbhB_YbcL/LppC-like"/>
</dbReference>
<dbReference type="AlphaFoldDB" id="A0A3D9YXH9"/>
<dbReference type="InterPro" id="IPR036610">
    <property type="entry name" value="PEBP-like_sf"/>
</dbReference>
<dbReference type="PANTHER" id="PTHR30289">
    <property type="entry name" value="UNCHARACTERIZED PROTEIN YBCL-RELATED"/>
    <property type="match status" value="1"/>
</dbReference>
<dbReference type="Proteomes" id="UP000256900">
    <property type="component" value="Unassembled WGS sequence"/>
</dbReference>
<reference evidence="1 2" key="1">
    <citation type="submission" date="2018-08" db="EMBL/GenBank/DDBJ databases">
        <title>Genomic Encyclopedia of Type Strains, Phase IV (KMG-IV): sequencing the most valuable type-strain genomes for metagenomic binning, comparative biology and taxonomic classification.</title>
        <authorList>
            <person name="Goeker M."/>
        </authorList>
    </citation>
    <scope>NUCLEOTIDE SEQUENCE [LARGE SCALE GENOMIC DNA]</scope>
    <source>
        <strain evidence="1 2">BW863</strain>
    </source>
</reference>
<proteinExistence type="predicted"/>
<dbReference type="Gene3D" id="3.90.280.10">
    <property type="entry name" value="PEBP-like"/>
    <property type="match status" value="1"/>
</dbReference>
<sequence>MGLNIKDLRVSSPFFKNGGALADKYSMDKGNVAPPLVITGVPREAVELAVICHDPDAPLPNGYTHWVLYGVPPTVSELASDADKRFRPGPNSNGNYHYDGPQPPPGHGLHHYYFWVYALDTPVSGTPTRAEFLATYANHIVEQNRIIGTYEQ</sequence>
<organism evidence="1 2">
    <name type="scientific">Methylovirgula ligni</name>
    <dbReference type="NCBI Taxonomy" id="569860"/>
    <lineage>
        <taxon>Bacteria</taxon>
        <taxon>Pseudomonadati</taxon>
        <taxon>Pseudomonadota</taxon>
        <taxon>Alphaproteobacteria</taxon>
        <taxon>Hyphomicrobiales</taxon>
        <taxon>Beijerinckiaceae</taxon>
        <taxon>Methylovirgula</taxon>
    </lineage>
</organism>
<accession>A0A3D9YXH9</accession>
<dbReference type="OrthoDB" id="9797506at2"/>
<name>A0A3D9YXH9_9HYPH</name>
<keyword evidence="2" id="KW-1185">Reference proteome</keyword>
<evidence type="ECO:0000313" key="1">
    <source>
        <dbReference type="EMBL" id="REF86293.1"/>
    </source>
</evidence>
<comment type="caution">
    <text evidence="1">The sequence shown here is derived from an EMBL/GenBank/DDBJ whole genome shotgun (WGS) entry which is preliminary data.</text>
</comment>
<dbReference type="RefSeq" id="WP_115836846.1">
    <property type="nucleotide sequence ID" value="NZ_CP025086.1"/>
</dbReference>
<dbReference type="CDD" id="cd00865">
    <property type="entry name" value="PEBP_bact_arch"/>
    <property type="match status" value="1"/>
</dbReference>
<evidence type="ECO:0000313" key="2">
    <source>
        <dbReference type="Proteomes" id="UP000256900"/>
    </source>
</evidence>
<dbReference type="EMBL" id="QUMO01000003">
    <property type="protein sequence ID" value="REF86293.1"/>
    <property type="molecule type" value="Genomic_DNA"/>
</dbReference>
<dbReference type="NCBIfam" id="TIGR00481">
    <property type="entry name" value="YbhB/YbcL family Raf kinase inhibitor-like protein"/>
    <property type="match status" value="1"/>
</dbReference>
<gene>
    <name evidence="1" type="ORF">DES32_2343</name>
</gene>
<dbReference type="InterPro" id="IPR008914">
    <property type="entry name" value="PEBP"/>
</dbReference>
<dbReference type="PANTHER" id="PTHR30289:SF1">
    <property type="entry name" value="PEBP (PHOSPHATIDYLETHANOLAMINE-BINDING PROTEIN) FAMILY PROTEIN"/>
    <property type="match status" value="1"/>
</dbReference>
<protein>
    <submittedName>
        <fullName evidence="1">PBP family phospholipid-binding protein</fullName>
    </submittedName>
</protein>
<dbReference type="SUPFAM" id="SSF49777">
    <property type="entry name" value="PEBP-like"/>
    <property type="match status" value="1"/>
</dbReference>